<name>A0A5D0NWL4_9ACTN</name>
<gene>
    <name evidence="2" type="ORF">FXF69_05055</name>
</gene>
<feature type="region of interest" description="Disordered" evidence="1">
    <location>
        <begin position="231"/>
        <end position="252"/>
    </location>
</feature>
<feature type="region of interest" description="Disordered" evidence="1">
    <location>
        <begin position="844"/>
        <end position="865"/>
    </location>
</feature>
<dbReference type="Pfam" id="PF12846">
    <property type="entry name" value="AAA_10"/>
    <property type="match status" value="1"/>
</dbReference>
<organism evidence="2 3">
    <name type="scientific">Actinomadura chibensis</name>
    <dbReference type="NCBI Taxonomy" id="392828"/>
    <lineage>
        <taxon>Bacteria</taxon>
        <taxon>Bacillati</taxon>
        <taxon>Actinomycetota</taxon>
        <taxon>Actinomycetes</taxon>
        <taxon>Streptosporangiales</taxon>
        <taxon>Thermomonosporaceae</taxon>
        <taxon>Actinomadura</taxon>
    </lineage>
</organism>
<dbReference type="InterPro" id="IPR027417">
    <property type="entry name" value="P-loop_NTPase"/>
</dbReference>
<evidence type="ECO:0000313" key="2">
    <source>
        <dbReference type="EMBL" id="TYB48559.1"/>
    </source>
</evidence>
<dbReference type="InterPro" id="IPR016628">
    <property type="entry name" value="ATPase_SAG2001_prd"/>
</dbReference>
<dbReference type="Proteomes" id="UP000323380">
    <property type="component" value="Unassembled WGS sequence"/>
</dbReference>
<dbReference type="STRING" id="1220554.GCA_001552135_02315"/>
<accession>A0A5D0NWL4</accession>
<dbReference type="AlphaFoldDB" id="A0A5D0NWL4"/>
<keyword evidence="3" id="KW-1185">Reference proteome</keyword>
<reference evidence="2 3" key="1">
    <citation type="submission" date="2019-08" db="EMBL/GenBank/DDBJ databases">
        <title>Actinomadura sp. nov. CYP1-5 isolated from mountain soil.</title>
        <authorList>
            <person name="Songsumanus A."/>
            <person name="Kuncharoen N."/>
            <person name="Kudo T."/>
            <person name="Yuki M."/>
            <person name="Igarashi Y."/>
            <person name="Tanasupawat S."/>
        </authorList>
    </citation>
    <scope>NUCLEOTIDE SEQUENCE [LARGE SCALE GENOMIC DNA]</scope>
    <source>
        <strain evidence="2 3">JCM 14158</strain>
    </source>
</reference>
<evidence type="ECO:0008006" key="4">
    <source>
        <dbReference type="Google" id="ProtNLM"/>
    </source>
</evidence>
<dbReference type="SUPFAM" id="SSF52540">
    <property type="entry name" value="P-loop containing nucleoside triphosphate hydrolases"/>
    <property type="match status" value="1"/>
</dbReference>
<comment type="caution">
    <text evidence="2">The sequence shown here is derived from an EMBL/GenBank/DDBJ whole genome shotgun (WGS) entry which is preliminary data.</text>
</comment>
<evidence type="ECO:0000313" key="3">
    <source>
        <dbReference type="Proteomes" id="UP000323380"/>
    </source>
</evidence>
<evidence type="ECO:0000256" key="1">
    <source>
        <dbReference type="SAM" id="MobiDB-lite"/>
    </source>
</evidence>
<dbReference type="Gene3D" id="3.40.50.300">
    <property type="entry name" value="P-loop containing nucleotide triphosphate hydrolases"/>
    <property type="match status" value="2"/>
</dbReference>
<dbReference type="PIRSF" id="PIRSF015040">
    <property type="entry name" value="ATPase_SAG2001_prd"/>
    <property type="match status" value="1"/>
</dbReference>
<proteinExistence type="predicted"/>
<dbReference type="EMBL" id="VSFG01000001">
    <property type="protein sequence ID" value="TYB48559.1"/>
    <property type="molecule type" value="Genomic_DNA"/>
</dbReference>
<dbReference type="RefSeq" id="WP_067889130.1">
    <property type="nucleotide sequence ID" value="NZ_VSFG01000001.1"/>
</dbReference>
<protein>
    <recommendedName>
        <fullName evidence="4">ATP/GTP-binding protein</fullName>
    </recommendedName>
</protein>
<sequence>MRVPIRHLAGNLLWSTSGTVWGVWRVRPVAYAHASPRARADLHAATTAVLKRLTGEPMLLSLCARQDAAEIVERMVEGVEAARCPQWAEVTDAARGWLETLDISERTHWLALPLGAERSSLGLRTVADSALSALTDALGLPPPPVTAADLAAYQARAASLESQLSTDPAMRPATPAEVLWIYSHSLHRGLAEPLLSETAGSKAGGSRLLSGVLRGPSLAHFGQVRLTEAGRPARADGDGGREGPRPWWRGEQGTSPLRRRWLQVETEMGTSYQAFLALAEMPATFTLPGSEYLADLDGFDFPVDYACRLRVVSAAEAESKSRRKARELTAQVEEYDGETAGVPQSLIDAASDLNDERARLQTSSTEVEIQSTTVLCVWGTTPEECDGRAGLVRAALSAAEYQLVRPTGAQRSLFTAMLPGAAGSAAVLGEFRQYQLASDFAMAMPWASSDVGDPTGMLLGVSLDDAAARPVLLDPANAPRQDASASLGAVGELGAGKSVLLKTVQIGLLDRGGRVIAVDRTPMGEWVHFAENAAPGRNQVIRADEHAALTLDPLRVFAPEVGARYAKSYLTLQLGVPPMSPGGLALSQAVDAVAASSRPHMHGVIDELKAIAGRETGTRRAEHADELADLLRVVAADPLAQMVFGDLPPLRLDGDFCVFHTAGLTLPKKEVFTSEYHMQRQPLETLIGRAVLYVIAAAAREVAFADPARFVGLAFDECYWLTNSTEGQDLVLEIVRDGRKHAAGALLGSHDPEDFGNDTIRGLLSNRFLLRHRDSHLAARGLEFLNLDPDDDRLIELVTTDLSPVKDPDRKGEALFLDTRRRAGRIKILIPPVRRIATSILTTPSAGGAADAGPTTRDPSAKAGY</sequence>
<feature type="compositionally biased region" description="Basic and acidic residues" evidence="1">
    <location>
        <begin position="231"/>
        <end position="244"/>
    </location>
</feature>